<evidence type="ECO:0000313" key="3">
    <source>
        <dbReference type="EMBL" id="GHA97475.1"/>
    </source>
</evidence>
<dbReference type="AlphaFoldDB" id="A0A8J3CQN2"/>
<dbReference type="RefSeq" id="WP_189498094.1">
    <property type="nucleotide sequence ID" value="NZ_BMZH01000008.1"/>
</dbReference>
<dbReference type="Proteomes" id="UP000634004">
    <property type="component" value="Unassembled WGS sequence"/>
</dbReference>
<evidence type="ECO:0000313" key="4">
    <source>
        <dbReference type="Proteomes" id="UP000634004"/>
    </source>
</evidence>
<dbReference type="InterPro" id="IPR010982">
    <property type="entry name" value="Lambda_DNA-bd_dom_sf"/>
</dbReference>
<organism evidence="3 4">
    <name type="scientific">Algimonas arctica</name>
    <dbReference type="NCBI Taxonomy" id="1479486"/>
    <lineage>
        <taxon>Bacteria</taxon>
        <taxon>Pseudomonadati</taxon>
        <taxon>Pseudomonadota</taxon>
        <taxon>Alphaproteobacteria</taxon>
        <taxon>Maricaulales</taxon>
        <taxon>Robiginitomaculaceae</taxon>
        <taxon>Algimonas</taxon>
    </lineage>
</organism>
<dbReference type="PANTHER" id="PTHR46558">
    <property type="entry name" value="TRACRIPTIONAL REGULATORY PROTEIN-RELATED-RELATED"/>
    <property type="match status" value="1"/>
</dbReference>
<accession>A0A8J3CQN2</accession>
<dbReference type="PROSITE" id="PS50943">
    <property type="entry name" value="HTH_CROC1"/>
    <property type="match status" value="1"/>
</dbReference>
<name>A0A8J3CQN2_9PROT</name>
<evidence type="ECO:0000256" key="1">
    <source>
        <dbReference type="ARBA" id="ARBA00023125"/>
    </source>
</evidence>
<reference evidence="3" key="1">
    <citation type="journal article" date="2014" name="Int. J. Syst. Evol. Microbiol.">
        <title>Complete genome sequence of Corynebacterium casei LMG S-19264T (=DSM 44701T), isolated from a smear-ripened cheese.</title>
        <authorList>
            <consortium name="US DOE Joint Genome Institute (JGI-PGF)"/>
            <person name="Walter F."/>
            <person name="Albersmeier A."/>
            <person name="Kalinowski J."/>
            <person name="Ruckert C."/>
        </authorList>
    </citation>
    <scope>NUCLEOTIDE SEQUENCE</scope>
    <source>
        <strain evidence="3">KCTC 32513</strain>
    </source>
</reference>
<sequence length="75" mass="8422">MGGKKSHIANQIKRIRVARTDLTQAELARRVGATRQTIIAIEAEKYSPSLELAFRLSHVLGEPLEELFQFSGEWG</sequence>
<evidence type="ECO:0000259" key="2">
    <source>
        <dbReference type="PROSITE" id="PS50943"/>
    </source>
</evidence>
<dbReference type="SUPFAM" id="SSF47413">
    <property type="entry name" value="lambda repressor-like DNA-binding domains"/>
    <property type="match status" value="1"/>
</dbReference>
<gene>
    <name evidence="3" type="ORF">GCM10009069_20440</name>
</gene>
<feature type="domain" description="HTH cro/C1-type" evidence="2">
    <location>
        <begin position="12"/>
        <end position="67"/>
    </location>
</feature>
<dbReference type="SMART" id="SM00530">
    <property type="entry name" value="HTH_XRE"/>
    <property type="match status" value="1"/>
</dbReference>
<dbReference type="InterPro" id="IPR001387">
    <property type="entry name" value="Cro/C1-type_HTH"/>
</dbReference>
<dbReference type="CDD" id="cd00093">
    <property type="entry name" value="HTH_XRE"/>
    <property type="match status" value="1"/>
</dbReference>
<keyword evidence="1" id="KW-0238">DNA-binding</keyword>
<dbReference type="PANTHER" id="PTHR46558:SF4">
    <property type="entry name" value="DNA-BIDING PHAGE PROTEIN"/>
    <property type="match status" value="1"/>
</dbReference>
<dbReference type="EMBL" id="BMZH01000008">
    <property type="protein sequence ID" value="GHA97475.1"/>
    <property type="molecule type" value="Genomic_DNA"/>
</dbReference>
<comment type="caution">
    <text evidence="3">The sequence shown here is derived from an EMBL/GenBank/DDBJ whole genome shotgun (WGS) entry which is preliminary data.</text>
</comment>
<dbReference type="GO" id="GO:0003677">
    <property type="term" value="F:DNA binding"/>
    <property type="evidence" value="ECO:0007669"/>
    <property type="project" value="UniProtKB-KW"/>
</dbReference>
<keyword evidence="4" id="KW-1185">Reference proteome</keyword>
<protein>
    <submittedName>
        <fullName evidence="3">Transcriptional regulator</fullName>
    </submittedName>
</protein>
<dbReference type="Gene3D" id="1.10.260.40">
    <property type="entry name" value="lambda repressor-like DNA-binding domains"/>
    <property type="match status" value="1"/>
</dbReference>
<reference evidence="3" key="2">
    <citation type="submission" date="2020-09" db="EMBL/GenBank/DDBJ databases">
        <authorList>
            <person name="Sun Q."/>
            <person name="Kim S."/>
        </authorList>
    </citation>
    <scope>NUCLEOTIDE SEQUENCE</scope>
    <source>
        <strain evidence="3">KCTC 32513</strain>
    </source>
</reference>
<dbReference type="Pfam" id="PF01381">
    <property type="entry name" value="HTH_3"/>
    <property type="match status" value="1"/>
</dbReference>
<proteinExistence type="predicted"/>